<keyword evidence="3" id="KW-0677">Repeat</keyword>
<feature type="domain" description="NB-ARC" evidence="7">
    <location>
        <begin position="133"/>
        <end position="292"/>
    </location>
</feature>
<dbReference type="PANTHER" id="PTHR33463:SF187">
    <property type="entry name" value="AND NB-ARC DOMAIN DISEASE RESISTANCE PROTEIN, PUTATIVE-RELATED"/>
    <property type="match status" value="1"/>
</dbReference>
<feature type="domain" description="Disease resistance R13L4/SHOC-2-like LRR" evidence="10">
    <location>
        <begin position="489"/>
        <end position="603"/>
    </location>
</feature>
<protein>
    <recommendedName>
        <fullName evidence="13">AAA+ ATPase domain-containing protein</fullName>
    </recommendedName>
</protein>
<keyword evidence="5" id="KW-0175">Coiled coil</keyword>
<dbReference type="InterPro" id="IPR036388">
    <property type="entry name" value="WH-like_DNA-bd_sf"/>
</dbReference>
<accession>A0A8K0E1Y6</accession>
<dbReference type="Pfam" id="PF23598">
    <property type="entry name" value="LRR_14"/>
    <property type="match status" value="1"/>
</dbReference>
<dbReference type="InterPro" id="IPR002182">
    <property type="entry name" value="NB-ARC"/>
</dbReference>
<evidence type="ECO:0000313" key="11">
    <source>
        <dbReference type="EMBL" id="KAF3438299.1"/>
    </source>
</evidence>
<dbReference type="OrthoDB" id="840192at2759"/>
<dbReference type="Pfam" id="PF23559">
    <property type="entry name" value="WHD_DRP"/>
    <property type="match status" value="1"/>
</dbReference>
<dbReference type="InterPro" id="IPR027417">
    <property type="entry name" value="P-loop_NTPase"/>
</dbReference>
<feature type="region of interest" description="Disordered" evidence="6">
    <location>
        <begin position="861"/>
        <end position="886"/>
    </location>
</feature>
<organism evidence="11 12">
    <name type="scientific">Rhamnella rubrinervis</name>
    <dbReference type="NCBI Taxonomy" id="2594499"/>
    <lineage>
        <taxon>Eukaryota</taxon>
        <taxon>Viridiplantae</taxon>
        <taxon>Streptophyta</taxon>
        <taxon>Embryophyta</taxon>
        <taxon>Tracheophyta</taxon>
        <taxon>Spermatophyta</taxon>
        <taxon>Magnoliopsida</taxon>
        <taxon>eudicotyledons</taxon>
        <taxon>Gunneridae</taxon>
        <taxon>Pentapetalae</taxon>
        <taxon>rosids</taxon>
        <taxon>fabids</taxon>
        <taxon>Rosales</taxon>
        <taxon>Rhamnaceae</taxon>
        <taxon>rhamnoid group</taxon>
        <taxon>Rhamneae</taxon>
        <taxon>Rhamnella</taxon>
    </lineage>
</organism>
<dbReference type="GO" id="GO:0043531">
    <property type="term" value="F:ADP binding"/>
    <property type="evidence" value="ECO:0007669"/>
    <property type="project" value="InterPro"/>
</dbReference>
<evidence type="ECO:0000259" key="10">
    <source>
        <dbReference type="Pfam" id="PF23598"/>
    </source>
</evidence>
<dbReference type="EMBL" id="VOIH02000009">
    <property type="protein sequence ID" value="KAF3438299.1"/>
    <property type="molecule type" value="Genomic_DNA"/>
</dbReference>
<feature type="domain" description="Disease resistance protein winged helix" evidence="9">
    <location>
        <begin position="383"/>
        <end position="451"/>
    </location>
</feature>
<dbReference type="InterPro" id="IPR057135">
    <property type="entry name" value="At4g27190-like_LRR"/>
</dbReference>
<dbReference type="Proteomes" id="UP000796880">
    <property type="component" value="Unassembled WGS sequence"/>
</dbReference>
<evidence type="ECO:0000259" key="9">
    <source>
        <dbReference type="Pfam" id="PF23559"/>
    </source>
</evidence>
<dbReference type="Pfam" id="PF00931">
    <property type="entry name" value="NB-ARC"/>
    <property type="match status" value="1"/>
</dbReference>
<dbReference type="PANTHER" id="PTHR33463">
    <property type="entry name" value="NB-ARC DOMAIN-CONTAINING PROTEIN-RELATED"/>
    <property type="match status" value="1"/>
</dbReference>
<evidence type="ECO:0000256" key="3">
    <source>
        <dbReference type="ARBA" id="ARBA00022737"/>
    </source>
</evidence>
<dbReference type="FunFam" id="1.10.10.10:FF:000322">
    <property type="entry name" value="Probable disease resistance protein At1g63360"/>
    <property type="match status" value="1"/>
</dbReference>
<dbReference type="Gene3D" id="3.80.10.10">
    <property type="entry name" value="Ribonuclease Inhibitor"/>
    <property type="match status" value="2"/>
</dbReference>
<proteinExistence type="inferred from homology"/>
<dbReference type="GO" id="GO:0006952">
    <property type="term" value="P:defense response"/>
    <property type="evidence" value="ECO:0007669"/>
    <property type="project" value="UniProtKB-KW"/>
</dbReference>
<dbReference type="Pfam" id="PF23247">
    <property type="entry name" value="LRR_RPS2"/>
    <property type="match status" value="1"/>
</dbReference>
<gene>
    <name evidence="11" type="ORF">FNV43_RR21061</name>
</gene>
<feature type="coiled-coil region" evidence="5">
    <location>
        <begin position="12"/>
        <end position="75"/>
    </location>
</feature>
<comment type="caution">
    <text evidence="11">The sequence shown here is derived from an EMBL/GenBank/DDBJ whole genome shotgun (WGS) entry which is preliminary data.</text>
</comment>
<evidence type="ECO:0000259" key="7">
    <source>
        <dbReference type="Pfam" id="PF00931"/>
    </source>
</evidence>
<evidence type="ECO:0000256" key="5">
    <source>
        <dbReference type="SAM" id="Coils"/>
    </source>
</evidence>
<evidence type="ECO:0000256" key="4">
    <source>
        <dbReference type="ARBA" id="ARBA00022821"/>
    </source>
</evidence>
<name>A0A8K0E1Y6_9ROSA</name>
<dbReference type="SUPFAM" id="SSF52058">
    <property type="entry name" value="L domain-like"/>
    <property type="match status" value="1"/>
</dbReference>
<evidence type="ECO:0000256" key="1">
    <source>
        <dbReference type="ARBA" id="ARBA00008894"/>
    </source>
</evidence>
<keyword evidence="4" id="KW-0611">Plant defense</keyword>
<dbReference type="Gene3D" id="3.40.50.300">
    <property type="entry name" value="P-loop containing nucleotide triphosphate hydrolases"/>
    <property type="match status" value="1"/>
</dbReference>
<sequence>MESLKNLAAQFIENVDENLNTLKRKLEQLESREHDFKVELEYAEQLSMKKPRKEVQNWLQEVGRTKTEVRNLEARVKEMSIFDRLTLRNSIDRHTTQVNQLIQRGVFHGGLTLQVCDSGVPMVTTELVGENFQKNKNAIWEKLMNDNIPSVGVCGMGGIGKTTLITHIHDQLLSHPSSSVAWVTVSQNCSTLKLQDNIANAVGLGSLDEKGERERAAVLASVLRKKKNFVLILDDIWDPIKLDEVGIPANEIGSKLIITTRSLDVCRMMNCKEIIKVEPLSENDAWELFHMHLGHSATLPSDIEEIGKSLVNEFGGLPLGIILAAGCLRGVDDICQWKDALEKMRDPSLGQDELEFGEVFQVMKYSFDNLNPTLQQCFLYCALYPEDNKIDREELIQHFIDEKLIPEMNTRRAGFNRGHTMLNKLENKCLLERGDRFGRKYVKMHDVVRDMGIRIASMNSPRFLVGVEATDKLKDDKLMEDTVHSPFSISNSSMDKLPTSVYKLQCLTSLVLRNCSLEYMSSLENLKALRRLDLCDSGIRELPQGIDTLTNLRYLDLTCPIEVIPDGILCKLSNLQYLVLSTEAFPIRAEEIASLRKLETVRTRFRDLNDFNACVNSWKDGGPTNYLLAVKNYTLLHMMDHDYFEFGNTVDLKEIETSASIGGERSVILPNHIKSLGIEKLHSVDIVTIFCDQRAFDLRKLVIRSCYSIKHLLPCSCFSVPALQSLESLYLKYLHNLSDLVETKRSASSALHTATFSCLKKIEIRGCHGIKRLFTLALLYNLQNLEILMVYDCCKMVEIIEPSDELDPQETSSSISSTLLNLRHLELHYLPELKIFCSNTKMDFPSLKHIDIEDCPKMKRSPPLPPLGTSKDVAGSTSTISLAGIDTDEQERAKWLPL</sequence>
<dbReference type="SUPFAM" id="SSF52540">
    <property type="entry name" value="P-loop containing nucleoside triphosphate hydrolases"/>
    <property type="match status" value="1"/>
</dbReference>
<dbReference type="AlphaFoldDB" id="A0A8K0E1Y6"/>
<comment type="similarity">
    <text evidence="1">Belongs to the disease resistance NB-LRR family.</text>
</comment>
<evidence type="ECO:0000256" key="2">
    <source>
        <dbReference type="ARBA" id="ARBA00022614"/>
    </source>
</evidence>
<dbReference type="PRINTS" id="PR00364">
    <property type="entry name" value="DISEASERSIST"/>
</dbReference>
<reference evidence="11" key="1">
    <citation type="submission" date="2020-03" db="EMBL/GenBank/DDBJ databases">
        <title>A high-quality chromosome-level genome assembly of a woody plant with both climbing and erect habits, Rhamnella rubrinervis.</title>
        <authorList>
            <person name="Lu Z."/>
            <person name="Yang Y."/>
            <person name="Zhu X."/>
            <person name="Sun Y."/>
        </authorList>
    </citation>
    <scope>NUCLEOTIDE SEQUENCE</scope>
    <source>
        <strain evidence="11">BYM</strain>
        <tissue evidence="11">Leaf</tissue>
    </source>
</reference>
<evidence type="ECO:0000313" key="12">
    <source>
        <dbReference type="Proteomes" id="UP000796880"/>
    </source>
</evidence>
<dbReference type="InterPro" id="IPR050905">
    <property type="entry name" value="Plant_NBS-LRR"/>
</dbReference>
<keyword evidence="2" id="KW-0433">Leucine-rich repeat</keyword>
<dbReference type="InterPro" id="IPR032675">
    <property type="entry name" value="LRR_dom_sf"/>
</dbReference>
<evidence type="ECO:0000259" key="8">
    <source>
        <dbReference type="Pfam" id="PF23247"/>
    </source>
</evidence>
<evidence type="ECO:0000256" key="6">
    <source>
        <dbReference type="SAM" id="MobiDB-lite"/>
    </source>
</evidence>
<dbReference type="Gene3D" id="1.10.10.10">
    <property type="entry name" value="Winged helix-like DNA-binding domain superfamily/Winged helix DNA-binding domain"/>
    <property type="match status" value="1"/>
</dbReference>
<dbReference type="FunFam" id="3.40.50.300:FF:001091">
    <property type="entry name" value="Probable disease resistance protein At1g61300"/>
    <property type="match status" value="1"/>
</dbReference>
<evidence type="ECO:0008006" key="13">
    <source>
        <dbReference type="Google" id="ProtNLM"/>
    </source>
</evidence>
<dbReference type="InterPro" id="IPR055414">
    <property type="entry name" value="LRR_R13L4/SHOC2-like"/>
</dbReference>
<feature type="domain" description="Disease resistance protein At4g27190-like leucine-rich repeats" evidence="8">
    <location>
        <begin position="743"/>
        <end position="860"/>
    </location>
</feature>
<dbReference type="InterPro" id="IPR058922">
    <property type="entry name" value="WHD_DRP"/>
</dbReference>
<keyword evidence="12" id="KW-1185">Reference proteome</keyword>